<sequence length="696" mass="75423">MKSNAKSALGIGGLVVLAAAIGAGVFVLNGSKIAVWFVIGGIPLIVVGGIALYVRGVVSRSGTSEQQYVEKRARAVAQDFQETVRERNDLHTAYPGWEFTADAQFESIAGDLRAEGVAFDLESGAFDLTKSVKNADVQSFEGIAAEIDRVEEEVETEFRSFATAELSRIDGALDRLEEVDLVGRDAAIDKPEPDAAVPACRDSVDAARATATETIETAIETVREMGRGDQRPADSDAIERDLEAAEDALDRTEFGGAVESVLEARDRLRDQFSGSFNAERDAVLTLVDAVEDAGVAAHVDAEYIDAIDEVESAVTGMDSALDLSEVSRRRADLRRTCVDVVAALERTLAGEVEPLRDADLPPGYYAEPAIAGETFVDELEGIDDFERFTERWREVAESLADAVGTASTKAAVVGAYDDVAETIEAELEASGEVTDDDLPVRNADEFLGLYYRRNEAVELDPDVPVLRPGDVETHDLAVDIAYERGGSKRTATLSLSGSGYDETATVETRVAGTTTFADVPAGSYALEAEPGDDAFAPIEREVRVDGETAIDLEFTEQSLRERVCTDTDADMSEHLSELRPRLEELFEDEGHVSTAMELPVRSAHAPCLLAVWAETDGYDATETGDGEIVVFERDRLERELTNVVRYNLEPGERLSFDDLERNFLTAPVPRSVIRDVIADLSEEHSVTTSGDAIELK</sequence>
<organism evidence="2 3">
    <name type="scientific">Natrinema versiforme</name>
    <dbReference type="NCBI Taxonomy" id="88724"/>
    <lineage>
        <taxon>Archaea</taxon>
        <taxon>Methanobacteriati</taxon>
        <taxon>Methanobacteriota</taxon>
        <taxon>Stenosarchaea group</taxon>
        <taxon>Halobacteria</taxon>
        <taxon>Halobacteriales</taxon>
        <taxon>Natrialbaceae</taxon>
        <taxon>Natrinema</taxon>
    </lineage>
</organism>
<dbReference type="GeneID" id="40263849"/>
<name>A0A4V1FXN3_9EURY</name>
<gene>
    <name evidence="2" type="ORF">FEJ81_01220</name>
</gene>
<keyword evidence="1" id="KW-0812">Transmembrane</keyword>
<dbReference type="AlphaFoldDB" id="A0A4V1FXN3"/>
<dbReference type="EMBL" id="CP040330">
    <property type="protein sequence ID" value="QCS41034.1"/>
    <property type="molecule type" value="Genomic_DNA"/>
</dbReference>
<feature type="transmembrane region" description="Helical" evidence="1">
    <location>
        <begin position="33"/>
        <end position="54"/>
    </location>
</feature>
<evidence type="ECO:0000256" key="1">
    <source>
        <dbReference type="SAM" id="Phobius"/>
    </source>
</evidence>
<accession>A0A4V1FXN3</accession>
<dbReference type="Proteomes" id="UP000302218">
    <property type="component" value="Chromosome"/>
</dbReference>
<keyword evidence="1" id="KW-0472">Membrane</keyword>
<evidence type="ECO:0000313" key="3">
    <source>
        <dbReference type="Proteomes" id="UP000302218"/>
    </source>
</evidence>
<dbReference type="RefSeq" id="WP_138243556.1">
    <property type="nucleotide sequence ID" value="NZ_CP040330.1"/>
</dbReference>
<evidence type="ECO:0000313" key="2">
    <source>
        <dbReference type="EMBL" id="QCS41034.1"/>
    </source>
</evidence>
<reference evidence="3" key="1">
    <citation type="submission" date="2019-05" db="EMBL/GenBank/DDBJ databases">
        <title>Genome sequence and methylation pattern of the halophilic Archaeon Natrinema versiforme BOL5-4.</title>
        <authorList>
            <person name="DasSarma P."/>
            <person name="Anton B.P."/>
            <person name="DasSarma S.L."/>
            <person name="Martinez F.L."/>
            <person name="Guzman D."/>
            <person name="Roberts R.J."/>
            <person name="DasSarma S."/>
        </authorList>
    </citation>
    <scope>NUCLEOTIDE SEQUENCE [LARGE SCALE GENOMIC DNA]</scope>
    <source>
        <strain evidence="3">BOL5-4</strain>
    </source>
</reference>
<feature type="transmembrane region" description="Helical" evidence="1">
    <location>
        <begin position="7"/>
        <end position="27"/>
    </location>
</feature>
<keyword evidence="1" id="KW-1133">Transmembrane helix</keyword>
<evidence type="ECO:0008006" key="4">
    <source>
        <dbReference type="Google" id="ProtNLM"/>
    </source>
</evidence>
<protein>
    <recommendedName>
        <fullName evidence="4">Coiled-coil protein</fullName>
    </recommendedName>
</protein>
<proteinExistence type="predicted"/>
<dbReference type="KEGG" id="nvr:FEJ81_01220"/>
<dbReference type="OrthoDB" id="204713at2157"/>